<keyword evidence="4" id="KW-0560">Oxidoreductase</keyword>
<accession>A0AAD5W2S8</accession>
<evidence type="ECO:0000256" key="1">
    <source>
        <dbReference type="ARBA" id="ARBA00010505"/>
    </source>
</evidence>
<evidence type="ECO:0000256" key="6">
    <source>
        <dbReference type="PIRSR" id="PIRSR637944-1"/>
    </source>
</evidence>
<evidence type="ECO:0000313" key="9">
    <source>
        <dbReference type="Proteomes" id="UP001213000"/>
    </source>
</evidence>
<dbReference type="InterPro" id="IPR037944">
    <property type="entry name" value="PRX5-like"/>
</dbReference>
<dbReference type="Pfam" id="PF20151">
    <property type="entry name" value="DUF6533"/>
    <property type="match status" value="1"/>
</dbReference>
<protein>
    <recommendedName>
        <fullName evidence="7">Thioredoxin domain-containing protein</fullName>
    </recommendedName>
</protein>
<reference evidence="8" key="1">
    <citation type="submission" date="2022-07" db="EMBL/GenBank/DDBJ databases">
        <title>Genome Sequence of Leucocoprinus birnbaumii.</title>
        <authorList>
            <person name="Buettner E."/>
        </authorList>
    </citation>
    <scope>NUCLEOTIDE SEQUENCE</scope>
    <source>
        <strain evidence="8">VT141</strain>
    </source>
</reference>
<dbReference type="GO" id="GO:0034599">
    <property type="term" value="P:cellular response to oxidative stress"/>
    <property type="evidence" value="ECO:0007669"/>
    <property type="project" value="InterPro"/>
</dbReference>
<dbReference type="GO" id="GO:0042744">
    <property type="term" value="P:hydrogen peroxide catabolic process"/>
    <property type="evidence" value="ECO:0007669"/>
    <property type="project" value="TreeGrafter"/>
</dbReference>
<evidence type="ECO:0000256" key="4">
    <source>
        <dbReference type="ARBA" id="ARBA00023002"/>
    </source>
</evidence>
<dbReference type="InterPro" id="IPR013766">
    <property type="entry name" value="Thioredoxin_domain"/>
</dbReference>
<keyword evidence="5" id="KW-0676">Redox-active center</keyword>
<dbReference type="GO" id="GO:0005829">
    <property type="term" value="C:cytosol"/>
    <property type="evidence" value="ECO:0007669"/>
    <property type="project" value="TreeGrafter"/>
</dbReference>
<gene>
    <name evidence="8" type="ORF">NP233_g19</name>
</gene>
<dbReference type="GO" id="GO:0045454">
    <property type="term" value="P:cell redox homeostasis"/>
    <property type="evidence" value="ECO:0007669"/>
    <property type="project" value="TreeGrafter"/>
</dbReference>
<keyword evidence="9" id="KW-1185">Reference proteome</keyword>
<dbReference type="PROSITE" id="PS51352">
    <property type="entry name" value="THIOREDOXIN_2"/>
    <property type="match status" value="1"/>
</dbReference>
<dbReference type="EMBL" id="JANIEX010000001">
    <property type="protein sequence ID" value="KAJ3577009.1"/>
    <property type="molecule type" value="Genomic_DNA"/>
</dbReference>
<sequence length="479" mass="53481">MRYALVAPYAIVVWDLIVLSEKEFRYIYMDDGHWTMLKCAYIICRYLPPMLWPYLMWCYILDHTLEECGGNVIGVQQAFLMLLVFLLPAPMHTRAEKRRYASYSSPLFFVSWVYNFGYIYRDQVGGWNSRFFSGLEDPAATGSGQQQELVLRTPSSLAGTVLDTVSTALVIQHGIRSLGFDGDLQRLSLFTFMIFVNILSLTSFLGRPKPWEPLCFSVILIIPNVLSCRFILELREARASKIDQDLILQDFSREMRRYFEEDACFEQGEQEDPYSHSPFTPYLFQSSTSSSSFLTLIYHEMASVMASAAQAAHSVATSILAKAQILPGADIPTTADLKENAADESKQLDLSGKNIIIGVPGAFTGTCSAQIPGYIKLYDDFKTKGVKNIYVVSVNDVFVMKAWKDNMAPSGTDVRFIADDKGAFTSALGLLFDATPRLGGPRSKRFVIIADEGKVSTIAVENVPSDLTVTEAKVVLAQL</sequence>
<dbReference type="GO" id="GO:0008379">
    <property type="term" value="F:thioredoxin peroxidase activity"/>
    <property type="evidence" value="ECO:0007669"/>
    <property type="project" value="InterPro"/>
</dbReference>
<dbReference type="InterPro" id="IPR036249">
    <property type="entry name" value="Thioredoxin-like_sf"/>
</dbReference>
<feature type="domain" description="Thioredoxin" evidence="7">
    <location>
        <begin position="320"/>
        <end position="479"/>
    </location>
</feature>
<dbReference type="Proteomes" id="UP001213000">
    <property type="component" value="Unassembled WGS sequence"/>
</dbReference>
<comment type="caution">
    <text evidence="8">The sequence shown here is derived from an EMBL/GenBank/DDBJ whole genome shotgun (WGS) entry which is preliminary data.</text>
</comment>
<proteinExistence type="inferred from homology"/>
<evidence type="ECO:0000259" key="7">
    <source>
        <dbReference type="PROSITE" id="PS51352"/>
    </source>
</evidence>
<comment type="similarity">
    <text evidence="1">Belongs to the peroxiredoxin family. Prx5 subfamily.</text>
</comment>
<dbReference type="InterPro" id="IPR013740">
    <property type="entry name" value="Redoxin"/>
</dbReference>
<keyword evidence="3" id="KW-0049">Antioxidant</keyword>
<evidence type="ECO:0000256" key="3">
    <source>
        <dbReference type="ARBA" id="ARBA00022862"/>
    </source>
</evidence>
<keyword evidence="2" id="KW-0575">Peroxidase</keyword>
<dbReference type="PANTHER" id="PTHR10430:SF39">
    <property type="entry name" value="PEROXISOMAL MEMBRANE ASSOCIATED PROTEIN 20"/>
    <property type="match status" value="1"/>
</dbReference>
<dbReference type="Gene3D" id="3.40.30.10">
    <property type="entry name" value="Glutaredoxin"/>
    <property type="match status" value="1"/>
</dbReference>
<evidence type="ECO:0000256" key="2">
    <source>
        <dbReference type="ARBA" id="ARBA00022559"/>
    </source>
</evidence>
<evidence type="ECO:0000313" key="8">
    <source>
        <dbReference type="EMBL" id="KAJ3577009.1"/>
    </source>
</evidence>
<dbReference type="SUPFAM" id="SSF52833">
    <property type="entry name" value="Thioredoxin-like"/>
    <property type="match status" value="1"/>
</dbReference>
<feature type="active site" description="Cysteine sulfenic acid (-SOH) intermediate" evidence="6">
    <location>
        <position position="367"/>
    </location>
</feature>
<dbReference type="Pfam" id="PF08534">
    <property type="entry name" value="Redoxin"/>
    <property type="match status" value="1"/>
</dbReference>
<name>A0AAD5W2S8_9AGAR</name>
<evidence type="ECO:0000256" key="5">
    <source>
        <dbReference type="ARBA" id="ARBA00023284"/>
    </source>
</evidence>
<dbReference type="InterPro" id="IPR045340">
    <property type="entry name" value="DUF6533"/>
</dbReference>
<dbReference type="AlphaFoldDB" id="A0AAD5W2S8"/>
<dbReference type="GO" id="GO:0005739">
    <property type="term" value="C:mitochondrion"/>
    <property type="evidence" value="ECO:0007669"/>
    <property type="project" value="TreeGrafter"/>
</dbReference>
<dbReference type="GO" id="GO:0005777">
    <property type="term" value="C:peroxisome"/>
    <property type="evidence" value="ECO:0007669"/>
    <property type="project" value="TreeGrafter"/>
</dbReference>
<dbReference type="PANTHER" id="PTHR10430">
    <property type="entry name" value="PEROXIREDOXIN"/>
    <property type="match status" value="1"/>
</dbReference>
<dbReference type="CDD" id="cd03013">
    <property type="entry name" value="PRX5_like"/>
    <property type="match status" value="1"/>
</dbReference>
<organism evidence="8 9">
    <name type="scientific">Leucocoprinus birnbaumii</name>
    <dbReference type="NCBI Taxonomy" id="56174"/>
    <lineage>
        <taxon>Eukaryota</taxon>
        <taxon>Fungi</taxon>
        <taxon>Dikarya</taxon>
        <taxon>Basidiomycota</taxon>
        <taxon>Agaricomycotina</taxon>
        <taxon>Agaricomycetes</taxon>
        <taxon>Agaricomycetidae</taxon>
        <taxon>Agaricales</taxon>
        <taxon>Agaricineae</taxon>
        <taxon>Agaricaceae</taxon>
        <taxon>Leucocoprinus</taxon>
    </lineage>
</organism>